<dbReference type="EMBL" id="CP097463">
    <property type="protein sequence ID" value="WAX58951.1"/>
    <property type="molecule type" value="Genomic_DNA"/>
</dbReference>
<feature type="region of interest" description="Disordered" evidence="1">
    <location>
        <begin position="180"/>
        <end position="206"/>
    </location>
</feature>
<evidence type="ECO:0000313" key="3">
    <source>
        <dbReference type="Proteomes" id="UP001164693"/>
    </source>
</evidence>
<evidence type="ECO:0000256" key="1">
    <source>
        <dbReference type="SAM" id="MobiDB-lite"/>
    </source>
</evidence>
<sequence length="206" mass="21902">MSRGAGPLLDAEQVRALLTELGARMSAQGIEARLFLVGGAAMALAFSRRRITRDLDAVFEPKSEIYAHAAAIARERGLAEDWLNDSVKGLLPDNTAPVEGTASFSAPGIHVGVASAEYLFAMKAAAARLETDGADLRLLARELGITTTAQALDLVERFYRPERLTAKTQLILETIITAQPAGPATGTSRPRKSIDEPEPPGHGIGM</sequence>
<reference evidence="2" key="1">
    <citation type="submission" date="2022-05" db="EMBL/GenBank/DDBJ databases">
        <title>Jatrophihabitans sp. SB3-54 whole genome sequence.</title>
        <authorList>
            <person name="Suh M.K."/>
            <person name="Eom M.K."/>
            <person name="Kim J.S."/>
            <person name="Kim H.S."/>
            <person name="Do H.E."/>
            <person name="Shin Y.K."/>
            <person name="Lee J.-S."/>
        </authorList>
    </citation>
    <scope>NUCLEOTIDE SEQUENCE</scope>
    <source>
        <strain evidence="2">SB3-54</strain>
    </source>
</reference>
<evidence type="ECO:0000313" key="2">
    <source>
        <dbReference type="EMBL" id="WAX58951.1"/>
    </source>
</evidence>
<gene>
    <name evidence="2" type="ORF">M6B22_09365</name>
</gene>
<dbReference type="Proteomes" id="UP001164693">
    <property type="component" value="Chromosome"/>
</dbReference>
<evidence type="ECO:0008006" key="4">
    <source>
        <dbReference type="Google" id="ProtNLM"/>
    </source>
</evidence>
<protein>
    <recommendedName>
        <fullName evidence="4">Nucleotidyl transferase</fullName>
    </recommendedName>
</protein>
<name>A0ABY7K6Q3_9ACTN</name>
<organism evidence="2 3">
    <name type="scientific">Jatrophihabitans cynanchi</name>
    <dbReference type="NCBI Taxonomy" id="2944128"/>
    <lineage>
        <taxon>Bacteria</taxon>
        <taxon>Bacillati</taxon>
        <taxon>Actinomycetota</taxon>
        <taxon>Actinomycetes</taxon>
        <taxon>Jatrophihabitantales</taxon>
        <taxon>Jatrophihabitantaceae</taxon>
        <taxon>Jatrophihabitans</taxon>
    </lineage>
</organism>
<keyword evidence="3" id="KW-1185">Reference proteome</keyword>
<accession>A0ABY7K6Q3</accession>
<proteinExistence type="predicted"/>
<dbReference type="RefSeq" id="WP_269445492.1">
    <property type="nucleotide sequence ID" value="NZ_CP097463.1"/>
</dbReference>